<evidence type="ECO:0000256" key="8">
    <source>
        <dbReference type="ARBA" id="ARBA00023136"/>
    </source>
</evidence>
<dbReference type="VEuPathDB" id="VectorBase:LDEU006683"/>
<name>A0A443SCX8_9ACAR</name>
<dbReference type="Pfam" id="PF10151">
    <property type="entry name" value="TMEM214"/>
    <property type="match status" value="1"/>
</dbReference>
<keyword evidence="4 12" id="KW-0812">Transmembrane</keyword>
<keyword evidence="8" id="KW-0472">Membrane</keyword>
<keyword evidence="9" id="KW-0325">Glycoprotein</keyword>
<evidence type="ECO:0000256" key="5">
    <source>
        <dbReference type="ARBA" id="ARBA00022703"/>
    </source>
</evidence>
<dbReference type="PANTHER" id="PTHR13448:SF0">
    <property type="entry name" value="TRANSMEMBRANE PROTEIN 214"/>
    <property type="match status" value="1"/>
</dbReference>
<evidence type="ECO:0000256" key="11">
    <source>
        <dbReference type="SAM" id="MobiDB-lite"/>
    </source>
</evidence>
<comment type="caution">
    <text evidence="12">The sequence shown here is derived from an EMBL/GenBank/DDBJ whole genome shotgun (WGS) entry which is preliminary data.</text>
</comment>
<evidence type="ECO:0000256" key="9">
    <source>
        <dbReference type="ARBA" id="ARBA00023180"/>
    </source>
</evidence>
<comment type="similarity">
    <text evidence="2">Belongs to the TMEM214 family.</text>
</comment>
<evidence type="ECO:0000256" key="6">
    <source>
        <dbReference type="ARBA" id="ARBA00022824"/>
    </source>
</evidence>
<dbReference type="PANTHER" id="PTHR13448">
    <property type="entry name" value="TRANSMEMBRANE PROTEIN 214"/>
    <property type="match status" value="1"/>
</dbReference>
<sequence>MSGKENISKKKKKGGGHGAGDGRISPSKSLEECIKEIKVNDLVTILGEVKAKFPDNPSIWLKDLASFINQLIVADIPDPLFPGKQTNYPMCLLPKDVFKHISTLFNECTKPTLQLFQDHCFQEIISHMSRGNSSVAGYRLILQCLGHTHPEVTINNLQRIIVFRESHQNRPPICLSLLWCALQAGYRNLNHGLKIWMELVFPVMGMKSYSKYAIESLDTLLRESKDLKKKSEEVFGVREFFLILDFAFASSGLQGNLQSLFRELYGQLKILAFGVNPSQNLRNFFPSFLLRLNPQASENLKQELLSNLEYCLTNDIHCFNVWRQLYTKNLLQSSILLQHLLININKLPSRFPTKVCKNTLIAFKIANEEISAANKHETGASDCREYCQELLSTMSSRRFPWSKMLSFLFLISTCLIAYDFHLHGSYEKTVTGRYLKESGIQATAEKGWSQVIFYSQKSEKYLRQNVPVYYNVVKKYCDPYFQFCVDQLKLAYDFLWDVSADLRTWVNKNSPFVIEKAKSVSKSCISYAENILSVLYKYTMQLLTFAHKLLQDYLPIIVNNANAVWMWLLENVFV</sequence>
<keyword evidence="5" id="KW-0053">Apoptosis</keyword>
<dbReference type="EMBL" id="NCKV01003790">
    <property type="protein sequence ID" value="RWS25357.1"/>
    <property type="molecule type" value="Genomic_DNA"/>
</dbReference>
<dbReference type="GO" id="GO:0005789">
    <property type="term" value="C:endoplasmic reticulum membrane"/>
    <property type="evidence" value="ECO:0007669"/>
    <property type="project" value="UniProtKB-SubCell"/>
</dbReference>
<dbReference type="OrthoDB" id="10022292at2759"/>
<evidence type="ECO:0000313" key="12">
    <source>
        <dbReference type="EMBL" id="RWS25357.1"/>
    </source>
</evidence>
<dbReference type="GO" id="GO:0005794">
    <property type="term" value="C:Golgi apparatus"/>
    <property type="evidence" value="ECO:0007669"/>
    <property type="project" value="TreeGrafter"/>
</dbReference>
<dbReference type="AlphaFoldDB" id="A0A443SCX8"/>
<proteinExistence type="inferred from homology"/>
<dbReference type="STRING" id="299467.A0A443SCX8"/>
<gene>
    <name evidence="12" type="ORF">B4U80_10617</name>
</gene>
<evidence type="ECO:0000256" key="7">
    <source>
        <dbReference type="ARBA" id="ARBA00022989"/>
    </source>
</evidence>
<keyword evidence="7" id="KW-1133">Transmembrane helix</keyword>
<evidence type="ECO:0000256" key="1">
    <source>
        <dbReference type="ARBA" id="ARBA00004477"/>
    </source>
</evidence>
<feature type="region of interest" description="Disordered" evidence="11">
    <location>
        <begin position="1"/>
        <end position="24"/>
    </location>
</feature>
<protein>
    <submittedName>
        <fullName evidence="12">Transmembrane protein 214-like protein</fullName>
    </submittedName>
</protein>
<evidence type="ECO:0000256" key="4">
    <source>
        <dbReference type="ARBA" id="ARBA00022692"/>
    </source>
</evidence>
<comment type="subcellular location">
    <subcellularLocation>
        <location evidence="1">Endoplasmic reticulum membrane</location>
        <topology evidence="1">Multi-pass membrane protein</topology>
    </subcellularLocation>
</comment>
<evidence type="ECO:0000256" key="10">
    <source>
        <dbReference type="ARBA" id="ARBA00024938"/>
    </source>
</evidence>
<comment type="subunit">
    <text evidence="3">Constitutively interacts with CASP4; required for the localization of procaspase 4 to the ER.</text>
</comment>
<accession>A0A443SCX8</accession>
<evidence type="ECO:0000256" key="3">
    <source>
        <dbReference type="ARBA" id="ARBA00011720"/>
    </source>
</evidence>
<keyword evidence="6" id="KW-0256">Endoplasmic reticulum</keyword>
<dbReference type="InterPro" id="IPR019308">
    <property type="entry name" value="TMEM214"/>
</dbReference>
<dbReference type="Proteomes" id="UP000288716">
    <property type="component" value="Unassembled WGS sequence"/>
</dbReference>
<dbReference type="GO" id="GO:0006915">
    <property type="term" value="P:apoptotic process"/>
    <property type="evidence" value="ECO:0007669"/>
    <property type="project" value="UniProtKB-KW"/>
</dbReference>
<keyword evidence="13" id="KW-1185">Reference proteome</keyword>
<reference evidence="12 13" key="1">
    <citation type="journal article" date="2018" name="Gigascience">
        <title>Genomes of trombidid mites reveal novel predicted allergens and laterally-transferred genes associated with secondary metabolism.</title>
        <authorList>
            <person name="Dong X."/>
            <person name="Chaisiri K."/>
            <person name="Xia D."/>
            <person name="Armstrong S.D."/>
            <person name="Fang Y."/>
            <person name="Donnelly M.J."/>
            <person name="Kadowaki T."/>
            <person name="McGarry J.W."/>
            <person name="Darby A.C."/>
            <person name="Makepeace B.L."/>
        </authorList>
    </citation>
    <scope>NUCLEOTIDE SEQUENCE [LARGE SCALE GENOMIC DNA]</scope>
    <source>
        <strain evidence="12">UoL-UT</strain>
    </source>
</reference>
<organism evidence="12 13">
    <name type="scientific">Leptotrombidium deliense</name>
    <dbReference type="NCBI Taxonomy" id="299467"/>
    <lineage>
        <taxon>Eukaryota</taxon>
        <taxon>Metazoa</taxon>
        <taxon>Ecdysozoa</taxon>
        <taxon>Arthropoda</taxon>
        <taxon>Chelicerata</taxon>
        <taxon>Arachnida</taxon>
        <taxon>Acari</taxon>
        <taxon>Acariformes</taxon>
        <taxon>Trombidiformes</taxon>
        <taxon>Prostigmata</taxon>
        <taxon>Anystina</taxon>
        <taxon>Parasitengona</taxon>
        <taxon>Trombiculoidea</taxon>
        <taxon>Trombiculidae</taxon>
        <taxon>Leptotrombidium</taxon>
    </lineage>
</organism>
<comment type="function">
    <text evidence="10">Critical mediator, in cooperation with CASP4, of endoplasmic reticulum-stress induced apoptosis. Required or the activation of CASP4 following endoplasmic reticulum stress.</text>
</comment>
<evidence type="ECO:0000313" key="13">
    <source>
        <dbReference type="Proteomes" id="UP000288716"/>
    </source>
</evidence>
<evidence type="ECO:0000256" key="2">
    <source>
        <dbReference type="ARBA" id="ARBA00007984"/>
    </source>
</evidence>